<feature type="domain" description="Pvc16 N-terminal" evidence="1">
    <location>
        <begin position="15"/>
        <end position="188"/>
    </location>
</feature>
<gene>
    <name evidence="2" type="ORF">SAMN05660359_03884</name>
</gene>
<organism evidence="2 3">
    <name type="scientific">Geodermatophilus obscurus</name>
    <dbReference type="NCBI Taxonomy" id="1861"/>
    <lineage>
        <taxon>Bacteria</taxon>
        <taxon>Bacillati</taxon>
        <taxon>Actinomycetota</taxon>
        <taxon>Actinomycetes</taxon>
        <taxon>Geodermatophilales</taxon>
        <taxon>Geodermatophilaceae</taxon>
        <taxon>Geodermatophilus</taxon>
    </lineage>
</organism>
<dbReference type="Pfam" id="PF14065">
    <property type="entry name" value="Pvc16_N"/>
    <property type="match status" value="1"/>
</dbReference>
<evidence type="ECO:0000259" key="1">
    <source>
        <dbReference type="Pfam" id="PF14065"/>
    </source>
</evidence>
<dbReference type="AlphaFoldDB" id="A0A1I5HPX4"/>
<protein>
    <recommendedName>
        <fullName evidence="1">Pvc16 N-terminal domain-containing protein</fullName>
    </recommendedName>
</protein>
<evidence type="ECO:0000313" key="2">
    <source>
        <dbReference type="EMBL" id="SFO50040.1"/>
    </source>
</evidence>
<dbReference type="InterPro" id="IPR025351">
    <property type="entry name" value="Pvc16_N"/>
</dbReference>
<sequence>MATYRAVEATCDAVVGLLRDNYPADLPAPPLQFGVFTKSEFASGLGAGVSLFLYRVYLDGTDRAPNGRVLIGGRQQQPHMPLQLQFLLTAWAPDASLQQFLIGWMMRIIEDHPVLPAGLLNRRYDDDSPVFLPDETVELSAAALDTEELFHLWDLIGPGTYQLSVPYQARGLRIESTRMVQERPAVREREQRHVAGRRP</sequence>
<dbReference type="Proteomes" id="UP000183642">
    <property type="component" value="Unassembled WGS sequence"/>
</dbReference>
<accession>A0A1I5HPX4</accession>
<proteinExistence type="predicted"/>
<evidence type="ECO:0000313" key="3">
    <source>
        <dbReference type="Proteomes" id="UP000183642"/>
    </source>
</evidence>
<dbReference type="EMBL" id="FOWE01000010">
    <property type="protein sequence ID" value="SFO50040.1"/>
    <property type="molecule type" value="Genomic_DNA"/>
</dbReference>
<reference evidence="3" key="1">
    <citation type="submission" date="2016-10" db="EMBL/GenBank/DDBJ databases">
        <authorList>
            <person name="Varghese N."/>
            <person name="Submissions S."/>
        </authorList>
    </citation>
    <scope>NUCLEOTIDE SEQUENCE [LARGE SCALE GENOMIC DNA]</scope>
    <source>
        <strain evidence="3">DSM 43161</strain>
    </source>
</reference>
<name>A0A1I5HPX4_9ACTN</name>
<keyword evidence="3" id="KW-1185">Reference proteome</keyword>